<comment type="similarity">
    <text evidence="2">Belongs to the SusD family.</text>
</comment>
<sequence length="437" mass="48945">MFDDDITAAAVLTGIYTNMCSGPMDAARFVSLSLLGGLSADELTLHSADANPSYVQYYQNSLSASTLTQGFDYWSWLYPIIFKANAAIDGLEKSTKLTPIVKQRLLGEAKFIRAFCYFYLVNFYGDTPLVLGVDWKDNAAATRMDGSVVYQQIISDLKDAQRDLSENYLDANVSATTSERVRPNKWAATAMLARVYLYTGDYAGAEIEATAVIQQSDLYGLSSLNDVFLKNSREAIWQLQPILSGANTPEGILFIIPETGPNENSWPVYLSEDLLGSFEEEDQRKSEWVGNVDVNGITFYYPYKYKVSVFNQPITEYSMVLRLAEQYLIRAEALAQQDKLVEAASDLVAVRGRAGLGDVEATTKSELLDAILHERRIEFFTESGHRWLDLKRTGSVNEVMAEVTPRKGGTWDANWQWYPILQVELEKAPQLIQNSGY</sequence>
<evidence type="ECO:0000259" key="6">
    <source>
        <dbReference type="Pfam" id="PF07980"/>
    </source>
</evidence>
<dbReference type="Pfam" id="PF07980">
    <property type="entry name" value="SusD_RagB"/>
    <property type="match status" value="1"/>
</dbReference>
<dbReference type="InterPro" id="IPR012944">
    <property type="entry name" value="SusD_RagB_dom"/>
</dbReference>
<proteinExistence type="inferred from homology"/>
<evidence type="ECO:0000256" key="3">
    <source>
        <dbReference type="ARBA" id="ARBA00022729"/>
    </source>
</evidence>
<keyword evidence="3" id="KW-0732">Signal</keyword>
<dbReference type="Pfam" id="PF14322">
    <property type="entry name" value="SusD-like_3"/>
    <property type="match status" value="1"/>
</dbReference>
<evidence type="ECO:0000256" key="5">
    <source>
        <dbReference type="ARBA" id="ARBA00023237"/>
    </source>
</evidence>
<keyword evidence="4" id="KW-0472">Membrane</keyword>
<dbReference type="CDD" id="cd08977">
    <property type="entry name" value="SusD"/>
    <property type="match status" value="1"/>
</dbReference>
<comment type="caution">
    <text evidence="8">The sequence shown here is derived from an EMBL/GenBank/DDBJ whole genome shotgun (WGS) entry which is preliminary data.</text>
</comment>
<dbReference type="InterPro" id="IPR033985">
    <property type="entry name" value="SusD-like_N"/>
</dbReference>
<accession>A0ABQ1M612</accession>
<dbReference type="RefSeq" id="WP_188751525.1">
    <property type="nucleotide sequence ID" value="NZ_BMIK01000009.1"/>
</dbReference>
<dbReference type="SUPFAM" id="SSF48452">
    <property type="entry name" value="TPR-like"/>
    <property type="match status" value="1"/>
</dbReference>
<name>A0ABQ1M612_9SPHI</name>
<evidence type="ECO:0000256" key="4">
    <source>
        <dbReference type="ARBA" id="ARBA00023136"/>
    </source>
</evidence>
<protein>
    <submittedName>
        <fullName evidence="8">Membrane protein</fullName>
    </submittedName>
</protein>
<feature type="domain" description="RagB/SusD" evidence="6">
    <location>
        <begin position="300"/>
        <end position="437"/>
    </location>
</feature>
<gene>
    <name evidence="8" type="ORF">GCM10011386_26780</name>
</gene>
<keyword evidence="9" id="KW-1185">Reference proteome</keyword>
<feature type="domain" description="SusD-like N-terminal" evidence="7">
    <location>
        <begin position="53"/>
        <end position="197"/>
    </location>
</feature>
<organism evidence="8 9">
    <name type="scientific">Parapedobacter defluvii</name>
    <dbReference type="NCBI Taxonomy" id="2045106"/>
    <lineage>
        <taxon>Bacteria</taxon>
        <taxon>Pseudomonadati</taxon>
        <taxon>Bacteroidota</taxon>
        <taxon>Sphingobacteriia</taxon>
        <taxon>Sphingobacteriales</taxon>
        <taxon>Sphingobacteriaceae</taxon>
        <taxon>Parapedobacter</taxon>
    </lineage>
</organism>
<dbReference type="Proteomes" id="UP000597338">
    <property type="component" value="Unassembled WGS sequence"/>
</dbReference>
<reference evidence="9" key="1">
    <citation type="journal article" date="2019" name="Int. J. Syst. Evol. Microbiol.">
        <title>The Global Catalogue of Microorganisms (GCM) 10K type strain sequencing project: providing services to taxonomists for standard genome sequencing and annotation.</title>
        <authorList>
            <consortium name="The Broad Institute Genomics Platform"/>
            <consortium name="The Broad Institute Genome Sequencing Center for Infectious Disease"/>
            <person name="Wu L."/>
            <person name="Ma J."/>
        </authorList>
    </citation>
    <scope>NUCLEOTIDE SEQUENCE [LARGE SCALE GENOMIC DNA]</scope>
    <source>
        <strain evidence="9">CGMCC 1.15342</strain>
    </source>
</reference>
<keyword evidence="5" id="KW-0998">Cell outer membrane</keyword>
<evidence type="ECO:0000313" key="8">
    <source>
        <dbReference type="EMBL" id="GGC33324.1"/>
    </source>
</evidence>
<evidence type="ECO:0000259" key="7">
    <source>
        <dbReference type="Pfam" id="PF14322"/>
    </source>
</evidence>
<dbReference type="Gene3D" id="1.25.40.390">
    <property type="match status" value="1"/>
</dbReference>
<evidence type="ECO:0000256" key="2">
    <source>
        <dbReference type="ARBA" id="ARBA00006275"/>
    </source>
</evidence>
<evidence type="ECO:0000313" key="9">
    <source>
        <dbReference type="Proteomes" id="UP000597338"/>
    </source>
</evidence>
<evidence type="ECO:0000256" key="1">
    <source>
        <dbReference type="ARBA" id="ARBA00004442"/>
    </source>
</evidence>
<comment type="subcellular location">
    <subcellularLocation>
        <location evidence="1">Cell outer membrane</location>
    </subcellularLocation>
</comment>
<dbReference type="InterPro" id="IPR011990">
    <property type="entry name" value="TPR-like_helical_dom_sf"/>
</dbReference>
<dbReference type="EMBL" id="BMIK01000009">
    <property type="protein sequence ID" value="GGC33324.1"/>
    <property type="molecule type" value="Genomic_DNA"/>
</dbReference>